<dbReference type="RefSeq" id="WP_183277509.1">
    <property type="nucleotide sequence ID" value="NZ_BLZR01000001.1"/>
</dbReference>
<dbReference type="EMBL" id="BLZR01000001">
    <property type="protein sequence ID" value="GFP76052.1"/>
    <property type="molecule type" value="Genomic_DNA"/>
</dbReference>
<dbReference type="Gene3D" id="1.20.120.450">
    <property type="entry name" value="dinb family like domain"/>
    <property type="match status" value="1"/>
</dbReference>
<proteinExistence type="predicted"/>
<sequence length="233" mass="27038">MFDKKSQWNENQATLRSFLLDNSKFETAIKLCLDQHSMVHLSEMSSITTNSFEDDLWESLDETCLRTATNEKGRTILYGLWHSARIEDITMNILVAGDEQVINTENWLRRTCSPICTTGNELNTIEILEFSKNLEINELCNYRIAVGRKSQQIIRNLKFTDLKRKFSKESLSRIIEQKAVSNLPEASWLIDFWSKKTVSGILLMPVTRHHIVHINECFKAKNKYLKGIKKPLL</sequence>
<evidence type="ECO:0008006" key="3">
    <source>
        <dbReference type="Google" id="ProtNLM"/>
    </source>
</evidence>
<comment type="caution">
    <text evidence="1">The sequence shown here is derived from an EMBL/GenBank/DDBJ whole genome shotgun (WGS) entry which is preliminary data.</text>
</comment>
<accession>A0A6V8SHI1</accession>
<gene>
    <name evidence="1" type="ORF">bsdtw1_02146</name>
</gene>
<dbReference type="InterPro" id="IPR034660">
    <property type="entry name" value="DinB/YfiT-like"/>
</dbReference>
<evidence type="ECO:0000313" key="2">
    <source>
        <dbReference type="Proteomes" id="UP000580568"/>
    </source>
</evidence>
<evidence type="ECO:0000313" key="1">
    <source>
        <dbReference type="EMBL" id="GFP76052.1"/>
    </source>
</evidence>
<protein>
    <recommendedName>
        <fullName evidence="3">DinB superfamily protein</fullName>
    </recommendedName>
</protein>
<reference evidence="1 2" key="1">
    <citation type="submission" date="2020-07" db="EMBL/GenBank/DDBJ databases">
        <title>A new beta-1,3-glucan-decomposing anaerobic bacterium isolated from anoxic soil subjected to biological soil disinfestation.</title>
        <authorList>
            <person name="Ueki A."/>
            <person name="Tonouchi A."/>
        </authorList>
    </citation>
    <scope>NUCLEOTIDE SEQUENCE [LARGE SCALE GENOMIC DNA]</scope>
    <source>
        <strain evidence="1 2">TW1</strain>
    </source>
</reference>
<dbReference type="Proteomes" id="UP000580568">
    <property type="component" value="Unassembled WGS sequence"/>
</dbReference>
<dbReference type="AlphaFoldDB" id="A0A6V8SHI1"/>
<organism evidence="1 2">
    <name type="scientific">Clostridium fungisolvens</name>
    <dbReference type="NCBI Taxonomy" id="1604897"/>
    <lineage>
        <taxon>Bacteria</taxon>
        <taxon>Bacillati</taxon>
        <taxon>Bacillota</taxon>
        <taxon>Clostridia</taxon>
        <taxon>Eubacteriales</taxon>
        <taxon>Clostridiaceae</taxon>
        <taxon>Clostridium</taxon>
    </lineage>
</organism>
<name>A0A6V8SHI1_9CLOT</name>
<keyword evidence="2" id="KW-1185">Reference proteome</keyword>